<protein>
    <submittedName>
        <fullName evidence="2">Uncharacterized protein</fullName>
    </submittedName>
</protein>
<organism evidence="2">
    <name type="scientific">viral metagenome</name>
    <dbReference type="NCBI Taxonomy" id="1070528"/>
    <lineage>
        <taxon>unclassified sequences</taxon>
        <taxon>metagenomes</taxon>
        <taxon>organismal metagenomes</taxon>
    </lineage>
</organism>
<keyword evidence="1" id="KW-0472">Membrane</keyword>
<dbReference type="EMBL" id="MN738832">
    <property type="protein sequence ID" value="QHT38607.1"/>
    <property type="molecule type" value="Genomic_DNA"/>
</dbReference>
<evidence type="ECO:0000256" key="1">
    <source>
        <dbReference type="SAM" id="Phobius"/>
    </source>
</evidence>
<evidence type="ECO:0000313" key="2">
    <source>
        <dbReference type="EMBL" id="QHT38607.1"/>
    </source>
</evidence>
<keyword evidence="1" id="KW-0812">Transmembrane</keyword>
<proteinExistence type="predicted"/>
<sequence>MLGIKLTQTIIEINALGRNYKLSILKILAILFLAFVISAFTFCSCCTYTLTDVIDIAFEKFMNLINGSTEMSVRVKTIKEKTCDCDSPWYSPCVVWGSKEIKEQSCNSKGSCESKSKVKGAVESDTSERSIIKDSSKECDKANCEDCPARLDEAGQPNNVVDPFYNRGGNRTLY</sequence>
<reference evidence="2" key="1">
    <citation type="journal article" date="2020" name="Nature">
        <title>Giant virus diversity and host interactions through global metagenomics.</title>
        <authorList>
            <person name="Schulz F."/>
            <person name="Roux S."/>
            <person name="Paez-Espino D."/>
            <person name="Jungbluth S."/>
            <person name="Walsh D.A."/>
            <person name="Denef V.J."/>
            <person name="McMahon K.D."/>
            <person name="Konstantinidis K.T."/>
            <person name="Eloe-Fadrosh E.A."/>
            <person name="Kyrpides N.C."/>
            <person name="Woyke T."/>
        </authorList>
    </citation>
    <scope>NUCLEOTIDE SEQUENCE</scope>
    <source>
        <strain evidence="2">GVMAG-S-ERX556106-38</strain>
    </source>
</reference>
<dbReference type="AlphaFoldDB" id="A0A6C0F9S7"/>
<name>A0A6C0F9S7_9ZZZZ</name>
<feature type="transmembrane region" description="Helical" evidence="1">
    <location>
        <begin position="24"/>
        <end position="42"/>
    </location>
</feature>
<accession>A0A6C0F9S7</accession>
<keyword evidence="1" id="KW-1133">Transmembrane helix</keyword>